<proteinExistence type="predicted"/>
<dbReference type="InterPro" id="IPR036188">
    <property type="entry name" value="FAD/NAD-bd_sf"/>
</dbReference>
<dbReference type="PROSITE" id="PS51257">
    <property type="entry name" value="PROKAR_LIPOPROTEIN"/>
    <property type="match status" value="1"/>
</dbReference>
<comment type="caution">
    <text evidence="1">The sequence shown here is derived from an EMBL/GenBank/DDBJ whole genome shotgun (WGS) entry which is preliminary data.</text>
</comment>
<reference evidence="1 2" key="1">
    <citation type="submission" date="2021-01" db="EMBL/GenBank/DDBJ databases">
        <title>Genomic Encyclopedia of Type Strains, Phase IV (KMG-IV): sequencing the most valuable type-strain genomes for metagenomic binning, comparative biology and taxonomic classification.</title>
        <authorList>
            <person name="Goeker M."/>
        </authorList>
    </citation>
    <scope>NUCLEOTIDE SEQUENCE [LARGE SCALE GENOMIC DNA]</scope>
    <source>
        <strain evidence="1 2">DSM 25890</strain>
    </source>
</reference>
<dbReference type="Gene3D" id="3.50.50.60">
    <property type="entry name" value="FAD/NAD(P)-binding domain"/>
    <property type="match status" value="1"/>
</dbReference>
<dbReference type="EMBL" id="JAFBEE010000011">
    <property type="protein sequence ID" value="MBM7615259.1"/>
    <property type="molecule type" value="Genomic_DNA"/>
</dbReference>
<accession>A0ABS2NQP8</accession>
<evidence type="ECO:0000313" key="2">
    <source>
        <dbReference type="Proteomes" id="UP001314796"/>
    </source>
</evidence>
<dbReference type="SUPFAM" id="SSF51905">
    <property type="entry name" value="FAD/NAD(P)-binding domain"/>
    <property type="match status" value="1"/>
</dbReference>
<keyword evidence="2" id="KW-1185">Reference proteome</keyword>
<name>A0ABS2NQP8_9FIRM</name>
<dbReference type="Proteomes" id="UP001314796">
    <property type="component" value="Unassembled WGS sequence"/>
</dbReference>
<dbReference type="RefSeq" id="WP_204402251.1">
    <property type="nucleotide sequence ID" value="NZ_JAFBEE010000011.1"/>
</dbReference>
<evidence type="ECO:0000313" key="1">
    <source>
        <dbReference type="EMBL" id="MBM7615259.1"/>
    </source>
</evidence>
<gene>
    <name evidence="1" type="ORF">JOC73_001828</name>
</gene>
<sequence>MKVAIMGAGLSGIACGITLEREGIPFDIYEKRSQVDDRFVNGEIFLNILNLPKKDCIHYMTEEWGINLKPAGHIKELVLYSENEKAVIQGGNIGFNVVRGRHQQSIANQMRSQLKTPIQFNSKHTYEELLDKYTHVVLATGDGDYSKRLGNYQEDLTVTLNGLILRGEFDRYTTMAWLDNTIAPKGYCYFIPLSSTEANLVVAYPDYPDSQAYDSNVLVEKLHSKLKEELQQPLEVLDQFQITKYIIGICKTPRIGNTFFVGNCFGAIMPFLGFGQFTAIMTGVYAAEDIGGKGKYAELVKDLKRSYEDSLVLRRGMEGLDNSQFDFIVRHLKGETGNKILNSSKIDIMKFASTLLKPFVKEHR</sequence>
<protein>
    <submittedName>
        <fullName evidence="1">Flavin-dependent dehydrogenase</fullName>
    </submittedName>
</protein>
<organism evidence="1 2">
    <name type="scientific">Alkaliphilus hydrothermalis</name>
    <dbReference type="NCBI Taxonomy" id="1482730"/>
    <lineage>
        <taxon>Bacteria</taxon>
        <taxon>Bacillati</taxon>
        <taxon>Bacillota</taxon>
        <taxon>Clostridia</taxon>
        <taxon>Peptostreptococcales</taxon>
        <taxon>Natronincolaceae</taxon>
        <taxon>Alkaliphilus</taxon>
    </lineage>
</organism>